<comment type="caution">
    <text evidence="1">The sequence shown here is derived from an EMBL/GenBank/DDBJ whole genome shotgun (WGS) entry which is preliminary data.</text>
</comment>
<reference evidence="1 2" key="1">
    <citation type="submission" date="2024-02" db="EMBL/GenBank/DDBJ databases">
        <title>A draft genome for the cacao thread blight pathogen Marasmius crinis-equi.</title>
        <authorList>
            <person name="Cohen S.P."/>
            <person name="Baruah I.K."/>
            <person name="Amoako-Attah I."/>
            <person name="Bukari Y."/>
            <person name="Meinhardt L.W."/>
            <person name="Bailey B.A."/>
        </authorList>
    </citation>
    <scope>NUCLEOTIDE SEQUENCE [LARGE SCALE GENOMIC DNA]</scope>
    <source>
        <strain evidence="1 2">GH-76</strain>
    </source>
</reference>
<evidence type="ECO:0000313" key="2">
    <source>
        <dbReference type="Proteomes" id="UP001465976"/>
    </source>
</evidence>
<dbReference type="EMBL" id="JBAHYK010000102">
    <property type="protein sequence ID" value="KAL0578366.1"/>
    <property type="molecule type" value="Genomic_DNA"/>
</dbReference>
<accession>A0ABR3FSC8</accession>
<proteinExistence type="predicted"/>
<gene>
    <name evidence="1" type="primary">SPO22_1</name>
    <name evidence="1" type="ORF">V5O48_003618</name>
</gene>
<sequence>MSGSARKKKGSSGPQDTFETIKDLLTTTKAQLDDANVSIRPTLIQSLHRVAVLAESFSEQRSKSGKEWTELTDTLDREGVSLWNISGLVRKYPEDDGRALVAARKRIPKYTLRGDEHTMDVNRWTGRANFS</sequence>
<evidence type="ECO:0000313" key="1">
    <source>
        <dbReference type="EMBL" id="KAL0578366.1"/>
    </source>
</evidence>
<name>A0ABR3FSC8_9AGAR</name>
<protein>
    <submittedName>
        <fullName evidence="1">Sporulation-specific protein 22</fullName>
    </submittedName>
</protein>
<dbReference type="Proteomes" id="UP001465976">
    <property type="component" value="Unassembled WGS sequence"/>
</dbReference>
<keyword evidence="2" id="KW-1185">Reference proteome</keyword>
<organism evidence="1 2">
    <name type="scientific">Marasmius crinis-equi</name>
    <dbReference type="NCBI Taxonomy" id="585013"/>
    <lineage>
        <taxon>Eukaryota</taxon>
        <taxon>Fungi</taxon>
        <taxon>Dikarya</taxon>
        <taxon>Basidiomycota</taxon>
        <taxon>Agaricomycotina</taxon>
        <taxon>Agaricomycetes</taxon>
        <taxon>Agaricomycetidae</taxon>
        <taxon>Agaricales</taxon>
        <taxon>Marasmiineae</taxon>
        <taxon>Marasmiaceae</taxon>
        <taxon>Marasmius</taxon>
    </lineage>
</organism>